<evidence type="ECO:0000256" key="1">
    <source>
        <dbReference type="ARBA" id="ARBA00007435"/>
    </source>
</evidence>
<feature type="domain" description="GIY-YIG" evidence="2">
    <location>
        <begin position="4"/>
        <end position="81"/>
    </location>
</feature>
<dbReference type="Gene3D" id="3.40.1440.10">
    <property type="entry name" value="GIY-YIG endonuclease"/>
    <property type="match status" value="1"/>
</dbReference>
<dbReference type="InterPro" id="IPR035901">
    <property type="entry name" value="GIY-YIG_endonuc_sf"/>
</dbReference>
<dbReference type="Pfam" id="PF01541">
    <property type="entry name" value="GIY-YIG"/>
    <property type="match status" value="1"/>
</dbReference>
<dbReference type="RefSeq" id="WP_085558812.1">
    <property type="nucleotide sequence ID" value="NZ_FOAH01000020.1"/>
</dbReference>
<keyword evidence="3" id="KW-0255">Endonuclease</keyword>
<dbReference type="PANTHER" id="PTHR34477:SF1">
    <property type="entry name" value="UPF0213 PROTEIN YHBQ"/>
    <property type="match status" value="1"/>
</dbReference>
<dbReference type="Proteomes" id="UP000193435">
    <property type="component" value="Unassembled WGS sequence"/>
</dbReference>
<keyword evidence="3" id="KW-0540">Nuclease</keyword>
<evidence type="ECO:0000259" key="2">
    <source>
        <dbReference type="PROSITE" id="PS50164"/>
    </source>
</evidence>
<gene>
    <name evidence="3" type="ORF">SAMN04488700_0502</name>
</gene>
<name>A0A1X7MQQ3_9LACT</name>
<reference evidence="3 4" key="1">
    <citation type="submission" date="2017-04" db="EMBL/GenBank/DDBJ databases">
        <authorList>
            <person name="Afonso C.L."/>
            <person name="Miller P.J."/>
            <person name="Scott M.A."/>
            <person name="Spackman E."/>
            <person name="Goraichik I."/>
            <person name="Dimitrov K.M."/>
            <person name="Suarez D.L."/>
            <person name="Swayne D.E."/>
        </authorList>
    </citation>
    <scope>NUCLEOTIDE SEQUENCE [LARGE SCALE GENOMIC DNA]</scope>
    <source>
        <strain evidence="3 4">LMG26642</strain>
    </source>
</reference>
<dbReference type="AlphaFoldDB" id="A0A1X7MQQ3"/>
<dbReference type="CDD" id="cd10456">
    <property type="entry name" value="GIY-YIG_UPF0213"/>
    <property type="match status" value="1"/>
</dbReference>
<evidence type="ECO:0000313" key="4">
    <source>
        <dbReference type="Proteomes" id="UP000193435"/>
    </source>
</evidence>
<evidence type="ECO:0000313" key="3">
    <source>
        <dbReference type="EMBL" id="SMH27179.1"/>
    </source>
</evidence>
<dbReference type="InterPro" id="IPR000305">
    <property type="entry name" value="GIY-YIG_endonuc"/>
</dbReference>
<keyword evidence="4" id="KW-1185">Reference proteome</keyword>
<dbReference type="OrthoDB" id="9807770at2"/>
<accession>A0A1X7MQQ3</accession>
<proteinExistence type="inferred from homology"/>
<comment type="similarity">
    <text evidence="1">Belongs to the UPF0213 family.</text>
</comment>
<dbReference type="InterPro" id="IPR050190">
    <property type="entry name" value="UPF0213_domain"/>
</dbReference>
<sequence>MEKIVSYFYVLYCKDTSFYGGYTVDLARREKEHNTGVGAKYTKPEMRRPVKMIYAQAFDTRSQATKAEYAFKKKSRKKKEEFLKIKGVKFPINLSQTCVVASRLKNVKEAELNEKSKEF</sequence>
<dbReference type="SUPFAM" id="SSF82771">
    <property type="entry name" value="GIY-YIG endonuclease"/>
    <property type="match status" value="1"/>
</dbReference>
<dbReference type="PROSITE" id="PS50164">
    <property type="entry name" value="GIY_YIG"/>
    <property type="match status" value="1"/>
</dbReference>
<dbReference type="GO" id="GO:0004519">
    <property type="term" value="F:endonuclease activity"/>
    <property type="evidence" value="ECO:0007669"/>
    <property type="project" value="UniProtKB-KW"/>
</dbReference>
<dbReference type="EMBL" id="FXBJ01000002">
    <property type="protein sequence ID" value="SMH27179.1"/>
    <property type="molecule type" value="Genomic_DNA"/>
</dbReference>
<dbReference type="PANTHER" id="PTHR34477">
    <property type="entry name" value="UPF0213 PROTEIN YHBQ"/>
    <property type="match status" value="1"/>
</dbReference>
<keyword evidence="3" id="KW-0378">Hydrolase</keyword>
<dbReference type="STRING" id="1073423.SAMN04488700_0502"/>
<protein>
    <submittedName>
        <fullName evidence="3">Putative endonuclease</fullName>
    </submittedName>
</protein>
<organism evidence="3 4">
    <name type="scientific">Carnobacterium iners</name>
    <dbReference type="NCBI Taxonomy" id="1073423"/>
    <lineage>
        <taxon>Bacteria</taxon>
        <taxon>Bacillati</taxon>
        <taxon>Bacillota</taxon>
        <taxon>Bacilli</taxon>
        <taxon>Lactobacillales</taxon>
        <taxon>Carnobacteriaceae</taxon>
        <taxon>Carnobacterium</taxon>
    </lineage>
</organism>